<sequence>MDADQEVVAAWEALRDHWLIPTTGSKSSRFLFYNFLRLTLGPLFRFLLRLRIRGEHHIPRKGGVILAANHLSHVDPIMVILASRRTTHYLAKDGHFEKLGTRFVMKSTGQIETRRESGGLDALSSAADVLDQGRALGIFPEGTRSKRTEAPFLLPGKTGVARLAASYPECVVVPIALIGTRNMMEAQKHKFPRLHKQVTIQSGEGITWYQWLTDVNGGNQSAESLKLLAEKEEHEIRSELAAFYRRFTDQLMGSILALGAP</sequence>
<evidence type="ECO:0000256" key="1">
    <source>
        <dbReference type="ARBA" id="ARBA00022679"/>
    </source>
</evidence>
<keyword evidence="2 4" id="KW-0012">Acyltransferase</keyword>
<dbReference type="InterPro" id="IPR002123">
    <property type="entry name" value="Plipid/glycerol_acylTrfase"/>
</dbReference>
<keyword evidence="1 4" id="KW-0808">Transferase</keyword>
<dbReference type="PANTHER" id="PTHR10434:SF11">
    <property type="entry name" value="1-ACYL-SN-GLYCEROL-3-PHOSPHATE ACYLTRANSFERASE"/>
    <property type="match status" value="1"/>
</dbReference>
<evidence type="ECO:0000313" key="4">
    <source>
        <dbReference type="EMBL" id="ABL97784.1"/>
    </source>
</evidence>
<dbReference type="AlphaFoldDB" id="A4GI73"/>
<reference evidence="4" key="1">
    <citation type="journal article" date="2007" name="Environ. Microbiol.">
        <title>Proteorhodopsin photosystem gene clusters exhibit co-evolutionary trends and shared ancestry among diverse marine microbial phyla.</title>
        <authorList>
            <person name="McCarren J."/>
            <person name="Delong E.F."/>
        </authorList>
    </citation>
    <scope>NUCLEOTIDE SEQUENCE</scope>
</reference>
<dbReference type="PANTHER" id="PTHR10434">
    <property type="entry name" value="1-ACYL-SN-GLYCEROL-3-PHOSPHATE ACYLTRANSFERASE"/>
    <property type="match status" value="1"/>
</dbReference>
<dbReference type="EMBL" id="EF089401">
    <property type="protein sequence ID" value="ABL97784.1"/>
    <property type="molecule type" value="Genomic_DNA"/>
</dbReference>
<proteinExistence type="predicted"/>
<protein>
    <submittedName>
        <fullName evidence="4">Possible phospholipid/glycerol acyltransferase</fullName>
    </submittedName>
</protein>
<dbReference type="CDD" id="cd07989">
    <property type="entry name" value="LPLAT_AGPAT-like"/>
    <property type="match status" value="1"/>
</dbReference>
<accession>A4GI73</accession>
<gene>
    <name evidence="4" type="ORF">ALOHA_HF1029C11.0011</name>
</gene>
<organism evidence="4">
    <name type="scientific">uncultured marine bacterium HF10_29C11</name>
    <dbReference type="NCBI Taxonomy" id="415445"/>
    <lineage>
        <taxon>Bacteria</taxon>
        <taxon>environmental samples</taxon>
    </lineage>
</organism>
<dbReference type="SMART" id="SM00563">
    <property type="entry name" value="PlsC"/>
    <property type="match status" value="1"/>
</dbReference>
<feature type="domain" description="Phospholipid/glycerol acyltransferase" evidence="3">
    <location>
        <begin position="64"/>
        <end position="180"/>
    </location>
</feature>
<dbReference type="GO" id="GO:0003841">
    <property type="term" value="F:1-acylglycerol-3-phosphate O-acyltransferase activity"/>
    <property type="evidence" value="ECO:0007669"/>
    <property type="project" value="TreeGrafter"/>
</dbReference>
<evidence type="ECO:0000259" key="3">
    <source>
        <dbReference type="SMART" id="SM00563"/>
    </source>
</evidence>
<dbReference type="GO" id="GO:0006654">
    <property type="term" value="P:phosphatidic acid biosynthetic process"/>
    <property type="evidence" value="ECO:0007669"/>
    <property type="project" value="TreeGrafter"/>
</dbReference>
<evidence type="ECO:0000256" key="2">
    <source>
        <dbReference type="ARBA" id="ARBA00023315"/>
    </source>
</evidence>
<name>A4GI73_9BACT</name>
<dbReference type="Pfam" id="PF01553">
    <property type="entry name" value="Acyltransferase"/>
    <property type="match status" value="1"/>
</dbReference>
<dbReference type="SUPFAM" id="SSF69593">
    <property type="entry name" value="Glycerol-3-phosphate (1)-acyltransferase"/>
    <property type="match status" value="1"/>
</dbReference>